<organism evidence="1 2">
    <name type="scientific">Caerostris extrusa</name>
    <name type="common">Bark spider</name>
    <name type="synonym">Caerostris bankana</name>
    <dbReference type="NCBI Taxonomy" id="172846"/>
    <lineage>
        <taxon>Eukaryota</taxon>
        <taxon>Metazoa</taxon>
        <taxon>Ecdysozoa</taxon>
        <taxon>Arthropoda</taxon>
        <taxon>Chelicerata</taxon>
        <taxon>Arachnida</taxon>
        <taxon>Araneae</taxon>
        <taxon>Araneomorphae</taxon>
        <taxon>Entelegynae</taxon>
        <taxon>Araneoidea</taxon>
        <taxon>Araneidae</taxon>
        <taxon>Caerostris</taxon>
    </lineage>
</organism>
<sequence length="73" mass="8470">MVNSLESKLIQIKTSIKIPPHFIQSHCFLKRVWDKQAPKIMIHYLAASRARAVSRQHLSVDVIKGESMRHLHN</sequence>
<accession>A0AAV4X7T7</accession>
<evidence type="ECO:0000313" key="1">
    <source>
        <dbReference type="EMBL" id="GIY90230.1"/>
    </source>
</evidence>
<reference evidence="1 2" key="1">
    <citation type="submission" date="2021-06" db="EMBL/GenBank/DDBJ databases">
        <title>Caerostris extrusa draft genome.</title>
        <authorList>
            <person name="Kono N."/>
            <person name="Arakawa K."/>
        </authorList>
    </citation>
    <scope>NUCLEOTIDE SEQUENCE [LARGE SCALE GENOMIC DNA]</scope>
</reference>
<name>A0AAV4X7T7_CAEEX</name>
<evidence type="ECO:0000313" key="2">
    <source>
        <dbReference type="Proteomes" id="UP001054945"/>
    </source>
</evidence>
<dbReference type="EMBL" id="BPLR01017304">
    <property type="protein sequence ID" value="GIY90230.1"/>
    <property type="molecule type" value="Genomic_DNA"/>
</dbReference>
<comment type="caution">
    <text evidence="1">The sequence shown here is derived from an EMBL/GenBank/DDBJ whole genome shotgun (WGS) entry which is preliminary data.</text>
</comment>
<protein>
    <submittedName>
        <fullName evidence="1">Uncharacterized protein</fullName>
    </submittedName>
</protein>
<keyword evidence="2" id="KW-1185">Reference proteome</keyword>
<proteinExistence type="predicted"/>
<dbReference type="Proteomes" id="UP001054945">
    <property type="component" value="Unassembled WGS sequence"/>
</dbReference>
<gene>
    <name evidence="1" type="ORF">CEXT_186881</name>
</gene>
<dbReference type="AlphaFoldDB" id="A0AAV4X7T7"/>